<proteinExistence type="predicted"/>
<protein>
    <submittedName>
        <fullName evidence="6">DNA-binding response regulator</fullName>
    </submittedName>
</protein>
<dbReference type="PANTHER" id="PTHR43214:SF43">
    <property type="entry name" value="TWO-COMPONENT RESPONSE REGULATOR"/>
    <property type="match status" value="1"/>
</dbReference>
<dbReference type="InterPro" id="IPR001789">
    <property type="entry name" value="Sig_transdc_resp-reg_receiver"/>
</dbReference>
<feature type="modified residue" description="4-aspartylphosphate" evidence="3">
    <location>
        <position position="55"/>
    </location>
</feature>
<evidence type="ECO:0000256" key="2">
    <source>
        <dbReference type="ARBA" id="ARBA00023125"/>
    </source>
</evidence>
<dbReference type="RefSeq" id="WP_065672619.1">
    <property type="nucleotide sequence ID" value="NZ_AP024308.1"/>
</dbReference>
<dbReference type="Gene3D" id="3.40.50.2300">
    <property type="match status" value="1"/>
</dbReference>
<dbReference type="Pfam" id="PF00196">
    <property type="entry name" value="GerE"/>
    <property type="match status" value="1"/>
</dbReference>
<name>A0A3E2DCJ2_9ACTN</name>
<keyword evidence="1 3" id="KW-0597">Phosphoprotein</keyword>
<dbReference type="InterPro" id="IPR011006">
    <property type="entry name" value="CheY-like_superfamily"/>
</dbReference>
<dbReference type="SMART" id="SM00448">
    <property type="entry name" value="REC"/>
    <property type="match status" value="1"/>
</dbReference>
<dbReference type="SUPFAM" id="SSF46894">
    <property type="entry name" value="C-terminal effector domain of the bipartite response regulators"/>
    <property type="match status" value="1"/>
</dbReference>
<keyword evidence="2 6" id="KW-0238">DNA-binding</keyword>
<feature type="domain" description="HTH luxR-type" evidence="4">
    <location>
        <begin position="151"/>
        <end position="216"/>
    </location>
</feature>
<accession>A0A3E2DCJ2</accession>
<dbReference type="Pfam" id="PF00072">
    <property type="entry name" value="Response_reg"/>
    <property type="match status" value="1"/>
</dbReference>
<dbReference type="PROSITE" id="PS50043">
    <property type="entry name" value="HTH_LUXR_2"/>
    <property type="match status" value="1"/>
</dbReference>
<gene>
    <name evidence="6" type="ORF">CHT91_09315</name>
</gene>
<dbReference type="InterPro" id="IPR016032">
    <property type="entry name" value="Sig_transdc_resp-reg_C-effctor"/>
</dbReference>
<evidence type="ECO:0000256" key="1">
    <source>
        <dbReference type="ARBA" id="ARBA00022553"/>
    </source>
</evidence>
<dbReference type="SMART" id="SM00421">
    <property type="entry name" value="HTH_LUXR"/>
    <property type="match status" value="1"/>
</dbReference>
<dbReference type="CDD" id="cd06170">
    <property type="entry name" value="LuxR_C_like"/>
    <property type="match status" value="1"/>
</dbReference>
<evidence type="ECO:0000313" key="7">
    <source>
        <dbReference type="Proteomes" id="UP000259211"/>
    </source>
</evidence>
<evidence type="ECO:0000259" key="4">
    <source>
        <dbReference type="PROSITE" id="PS50043"/>
    </source>
</evidence>
<dbReference type="Proteomes" id="UP000259211">
    <property type="component" value="Unassembled WGS sequence"/>
</dbReference>
<comment type="caution">
    <text evidence="6">The sequence shown here is derived from an EMBL/GenBank/DDBJ whole genome shotgun (WGS) entry which is preliminary data.</text>
</comment>
<dbReference type="EMBL" id="NOWI01000008">
    <property type="protein sequence ID" value="RFT43130.1"/>
    <property type="molecule type" value="Genomic_DNA"/>
</dbReference>
<evidence type="ECO:0000256" key="3">
    <source>
        <dbReference type="PROSITE-ProRule" id="PRU00169"/>
    </source>
</evidence>
<dbReference type="AlphaFoldDB" id="A0A3E2DCJ2"/>
<reference evidence="6 7" key="1">
    <citation type="submission" date="2017-07" db="EMBL/GenBank/DDBJ databases">
        <authorList>
            <person name="Sun Z.S."/>
            <person name="Albrecht U."/>
            <person name="Echele G."/>
            <person name="Lee C.C."/>
        </authorList>
    </citation>
    <scope>NUCLEOTIDE SEQUENCE [LARGE SCALE GENOMIC DNA]</scope>
    <source>
        <strain evidence="6 7">P16-029</strain>
    </source>
</reference>
<dbReference type="PANTHER" id="PTHR43214">
    <property type="entry name" value="TWO-COMPONENT RESPONSE REGULATOR"/>
    <property type="match status" value="1"/>
</dbReference>
<dbReference type="PRINTS" id="PR00038">
    <property type="entry name" value="HTHLUXR"/>
</dbReference>
<evidence type="ECO:0000313" key="6">
    <source>
        <dbReference type="EMBL" id="RFT43130.1"/>
    </source>
</evidence>
<dbReference type="CDD" id="cd17535">
    <property type="entry name" value="REC_NarL-like"/>
    <property type="match status" value="1"/>
</dbReference>
<dbReference type="GO" id="GO:0003677">
    <property type="term" value="F:DNA binding"/>
    <property type="evidence" value="ECO:0007669"/>
    <property type="project" value="UniProtKB-KW"/>
</dbReference>
<evidence type="ECO:0000259" key="5">
    <source>
        <dbReference type="PROSITE" id="PS50110"/>
    </source>
</evidence>
<dbReference type="PROSITE" id="PS50110">
    <property type="entry name" value="RESPONSE_REGULATORY"/>
    <property type="match status" value="1"/>
</dbReference>
<dbReference type="InterPro" id="IPR058245">
    <property type="entry name" value="NreC/VraR/RcsB-like_REC"/>
</dbReference>
<feature type="domain" description="Response regulatory" evidence="5">
    <location>
        <begin position="4"/>
        <end position="120"/>
    </location>
</feature>
<dbReference type="InterPro" id="IPR039420">
    <property type="entry name" value="WalR-like"/>
</dbReference>
<dbReference type="GO" id="GO:0000160">
    <property type="term" value="P:phosphorelay signal transduction system"/>
    <property type="evidence" value="ECO:0007669"/>
    <property type="project" value="InterPro"/>
</dbReference>
<dbReference type="GO" id="GO:0006355">
    <property type="term" value="P:regulation of DNA-templated transcription"/>
    <property type="evidence" value="ECO:0007669"/>
    <property type="project" value="InterPro"/>
</dbReference>
<dbReference type="InterPro" id="IPR000792">
    <property type="entry name" value="Tscrpt_reg_LuxR_C"/>
</dbReference>
<sequence length="224" mass="24184">MSVRVVVTDDHPIMRQALAGYFSRVEEMEVVGQASNGREAVELVDQLLPDVVLMDLKMPEMDGLTATRMIVSRHPSVRVVALTTFARRDIVVEAILAGAAGYLLKESEPEAVIAGVRAVMAGQVTVSPEIARGVVETFSAQVGGKATPRHVDMNPVELSNADDDVLKLLAEGLSNAVIAEELCLSESAVKQRIGHLAKKLGVRSRLEVLVRACELGLVTPRLRR</sequence>
<dbReference type="SUPFAM" id="SSF52172">
    <property type="entry name" value="CheY-like"/>
    <property type="match status" value="1"/>
</dbReference>
<organism evidence="6 7">
    <name type="scientific">Cutibacterium avidum</name>
    <dbReference type="NCBI Taxonomy" id="33010"/>
    <lineage>
        <taxon>Bacteria</taxon>
        <taxon>Bacillati</taxon>
        <taxon>Actinomycetota</taxon>
        <taxon>Actinomycetes</taxon>
        <taxon>Propionibacteriales</taxon>
        <taxon>Propionibacteriaceae</taxon>
        <taxon>Cutibacterium</taxon>
    </lineage>
</organism>